<feature type="transmembrane region" description="Helical" evidence="6">
    <location>
        <begin position="88"/>
        <end position="109"/>
    </location>
</feature>
<dbReference type="OrthoDB" id="44736at2759"/>
<keyword evidence="9" id="KW-1185">Reference proteome</keyword>
<name>A0A8K1FP23_PYTOL</name>
<feature type="transmembrane region" description="Helical" evidence="6">
    <location>
        <begin position="172"/>
        <end position="194"/>
    </location>
</feature>
<proteinExistence type="inferred from homology"/>
<evidence type="ECO:0000256" key="2">
    <source>
        <dbReference type="ARBA" id="ARBA00007168"/>
    </source>
</evidence>
<protein>
    <recommendedName>
        <fullName evidence="6">Choline transporter-like protein</fullName>
    </recommendedName>
</protein>
<dbReference type="PANTHER" id="PTHR12385:SF4">
    <property type="entry name" value="PROTEIN PNS1"/>
    <property type="match status" value="1"/>
</dbReference>
<keyword evidence="3 6" id="KW-0812">Transmembrane</keyword>
<feature type="transmembrane region" description="Helical" evidence="6">
    <location>
        <begin position="438"/>
        <end position="469"/>
    </location>
</feature>
<feature type="transmembrane region" description="Helical" evidence="6">
    <location>
        <begin position="240"/>
        <end position="257"/>
    </location>
</feature>
<evidence type="ECO:0000313" key="9">
    <source>
        <dbReference type="Proteomes" id="UP000794436"/>
    </source>
</evidence>
<sequence length="507" mass="55120">MYHAVETDPMLPRSPVKPEGAGSGSVRAMRLEHPTRKCNDWFFAVLFVAHVITIAVFAFWKGIPAVIRHVKDMGDDADSTPDGDFSKVYMLGSILVAIAVGLSAFWMRFLMAYATYMIKVALWFNVGLLLVFAFTSFSVNPYVPFLFILLAVVNVCYIYYVRNRIAFASANLRAASAAISAHMGVFLVALAMIVKQILWIGLWSLSAVGVYQQFMDSDPDCAETGHKTPAPGDISDGWCGGTPAVVTLFFMLISLYWGQQVIQNVLTCTTAGVVATWWYQPHAERATFASMYRALTTSFGSICFGSLIVAILEAMRAMASLLKEKAAEEDNMVLACVACMAECILGCLESLMEYFNKWAYVYVGVYGYSFRTSGKAVMDLFANRGWTAVINDDLTGGALTFGAVGVGCVGAVIGLMMVKFSPDAWFAALSSQESAYGILAGVGFVSGLSMAMVLANVVITAVHTVFVCFAEDPIAFSRNHPSEYETLVSAWREFQGDALLSAYGTAV</sequence>
<keyword evidence="4 6" id="KW-1133">Transmembrane helix</keyword>
<evidence type="ECO:0000256" key="5">
    <source>
        <dbReference type="ARBA" id="ARBA00023136"/>
    </source>
</evidence>
<dbReference type="Proteomes" id="UP000794436">
    <property type="component" value="Unassembled WGS sequence"/>
</dbReference>
<feature type="transmembrane region" description="Helical" evidence="6">
    <location>
        <begin position="264"/>
        <end position="280"/>
    </location>
</feature>
<evidence type="ECO:0000256" key="6">
    <source>
        <dbReference type="RuleBase" id="RU368066"/>
    </source>
</evidence>
<organism evidence="8 9">
    <name type="scientific">Pythium oligandrum</name>
    <name type="common">Mycoparasitic fungus</name>
    <dbReference type="NCBI Taxonomy" id="41045"/>
    <lineage>
        <taxon>Eukaryota</taxon>
        <taxon>Sar</taxon>
        <taxon>Stramenopiles</taxon>
        <taxon>Oomycota</taxon>
        <taxon>Peronosporomycetes</taxon>
        <taxon>Pythiales</taxon>
        <taxon>Pythiaceae</taxon>
        <taxon>Pythium</taxon>
    </lineage>
</organism>
<comment type="caution">
    <text evidence="8">The sequence shown here is derived from an EMBL/GenBank/DDBJ whole genome shotgun (WGS) entry which is preliminary data.</text>
</comment>
<evidence type="ECO:0000256" key="7">
    <source>
        <dbReference type="SAM" id="MobiDB-lite"/>
    </source>
</evidence>
<dbReference type="AlphaFoldDB" id="A0A8K1FP23"/>
<accession>A0A8K1FP23</accession>
<dbReference type="EMBL" id="SPLM01000038">
    <property type="protein sequence ID" value="TMW65203.1"/>
    <property type="molecule type" value="Genomic_DNA"/>
</dbReference>
<gene>
    <name evidence="8" type="ORF">Poli38472_009370</name>
</gene>
<reference evidence="8" key="1">
    <citation type="submission" date="2019-03" db="EMBL/GenBank/DDBJ databases">
        <title>Long read genome sequence of the mycoparasitic Pythium oligandrum ATCC 38472 isolated from sugarbeet rhizosphere.</title>
        <authorList>
            <person name="Gaulin E."/>
        </authorList>
    </citation>
    <scope>NUCLEOTIDE SEQUENCE</scope>
    <source>
        <strain evidence="8">ATCC 38472_TT</strain>
    </source>
</reference>
<comment type="subcellular location">
    <subcellularLocation>
        <location evidence="6">Cell membrane</location>
        <topology evidence="6">Multi-pass membrane protein</topology>
    </subcellularLocation>
    <subcellularLocation>
        <location evidence="1">Membrane</location>
        <topology evidence="1">Multi-pass membrane protein</topology>
    </subcellularLocation>
</comment>
<dbReference type="Pfam" id="PF04515">
    <property type="entry name" value="Choline_transpo"/>
    <property type="match status" value="1"/>
</dbReference>
<keyword evidence="5 6" id="KW-0472">Membrane</keyword>
<feature type="transmembrane region" description="Helical" evidence="6">
    <location>
        <begin position="142"/>
        <end position="160"/>
    </location>
</feature>
<feature type="region of interest" description="Disordered" evidence="7">
    <location>
        <begin position="1"/>
        <end position="23"/>
    </location>
</feature>
<feature type="transmembrane region" description="Helical" evidence="6">
    <location>
        <begin position="116"/>
        <end position="136"/>
    </location>
</feature>
<evidence type="ECO:0000256" key="4">
    <source>
        <dbReference type="ARBA" id="ARBA00022989"/>
    </source>
</evidence>
<comment type="function">
    <text evidence="6">Choline transporter.</text>
</comment>
<comment type="similarity">
    <text evidence="2 6">Belongs to the CTL (choline transporter-like) family.</text>
</comment>
<evidence type="ECO:0000256" key="3">
    <source>
        <dbReference type="ARBA" id="ARBA00022692"/>
    </source>
</evidence>
<dbReference type="InterPro" id="IPR007603">
    <property type="entry name" value="Choline_transptr-like"/>
</dbReference>
<dbReference type="GO" id="GO:0022857">
    <property type="term" value="F:transmembrane transporter activity"/>
    <property type="evidence" value="ECO:0007669"/>
    <property type="project" value="UniProtKB-UniRule"/>
</dbReference>
<feature type="transmembrane region" description="Helical" evidence="6">
    <location>
        <begin position="394"/>
        <end position="418"/>
    </location>
</feature>
<feature type="transmembrane region" description="Helical" evidence="6">
    <location>
        <begin position="292"/>
        <end position="312"/>
    </location>
</feature>
<feature type="transmembrane region" description="Helical" evidence="6">
    <location>
        <begin position="41"/>
        <end position="60"/>
    </location>
</feature>
<dbReference type="PANTHER" id="PTHR12385">
    <property type="entry name" value="CHOLINE TRANSPORTER-LIKE (SLC FAMILY 44)"/>
    <property type="match status" value="1"/>
</dbReference>
<evidence type="ECO:0000313" key="8">
    <source>
        <dbReference type="EMBL" id="TMW65203.1"/>
    </source>
</evidence>
<evidence type="ECO:0000256" key="1">
    <source>
        <dbReference type="ARBA" id="ARBA00004141"/>
    </source>
</evidence>
<dbReference type="GO" id="GO:0005886">
    <property type="term" value="C:plasma membrane"/>
    <property type="evidence" value="ECO:0007669"/>
    <property type="project" value="UniProtKB-SubCell"/>
</dbReference>